<keyword evidence="8" id="KW-1185">Reference proteome</keyword>
<dbReference type="Pfam" id="PF00753">
    <property type="entry name" value="Lactamase_B"/>
    <property type="match status" value="1"/>
</dbReference>
<dbReference type="AlphaFoldDB" id="A0A5J6N411"/>
<feature type="domain" description="Metallo-beta-lactamase" evidence="6">
    <location>
        <begin position="35"/>
        <end position="262"/>
    </location>
</feature>
<dbReference type="SMART" id="SM00849">
    <property type="entry name" value="Lactamase_B"/>
    <property type="match status" value="1"/>
</dbReference>
<dbReference type="InterPro" id="IPR036866">
    <property type="entry name" value="RibonucZ/Hydroxyglut_hydro"/>
</dbReference>
<dbReference type="Proteomes" id="UP000325797">
    <property type="component" value="Chromosome"/>
</dbReference>
<keyword evidence="5" id="KW-0862">Zinc</keyword>
<dbReference type="PANTHER" id="PTHR42978">
    <property type="entry name" value="QUORUM-QUENCHING LACTONASE YTNP-RELATED-RELATED"/>
    <property type="match status" value="1"/>
</dbReference>
<keyword evidence="3" id="KW-0479">Metal-binding</keyword>
<dbReference type="GO" id="GO:0046872">
    <property type="term" value="F:metal ion binding"/>
    <property type="evidence" value="ECO:0007669"/>
    <property type="project" value="UniProtKB-KW"/>
</dbReference>
<evidence type="ECO:0000259" key="6">
    <source>
        <dbReference type="SMART" id="SM00849"/>
    </source>
</evidence>
<comment type="similarity">
    <text evidence="2">Belongs to the metallo-beta-lactamase superfamily.</text>
</comment>
<evidence type="ECO:0000256" key="4">
    <source>
        <dbReference type="ARBA" id="ARBA00022801"/>
    </source>
</evidence>
<evidence type="ECO:0000256" key="2">
    <source>
        <dbReference type="ARBA" id="ARBA00007749"/>
    </source>
</evidence>
<dbReference type="InterPro" id="IPR051013">
    <property type="entry name" value="MBL_superfamily_lactonases"/>
</dbReference>
<keyword evidence="4 7" id="KW-0378">Hydrolase</keyword>
<name>A0A5J6N411_9PROT</name>
<dbReference type="EMBL" id="CP042582">
    <property type="protein sequence ID" value="QEX24648.1"/>
    <property type="molecule type" value="Genomic_DNA"/>
</dbReference>
<reference evidence="7 8" key="1">
    <citation type="submission" date="2019-08" db="EMBL/GenBank/DDBJ databases">
        <title>Hyperibacter terrae gen. nov., sp. nov. and Hyperibacter viscosus sp. nov., two new members in the family Rhodospirillaceae isolated from the rhizosphere of Hypericum perforatum.</title>
        <authorList>
            <person name="Noviana Z."/>
        </authorList>
    </citation>
    <scope>NUCLEOTIDE SEQUENCE [LARGE SCALE GENOMIC DNA]</scope>
    <source>
        <strain evidence="7 8">R5959</strain>
    </source>
</reference>
<dbReference type="CDD" id="cd07729">
    <property type="entry name" value="AHL_lactonase_MBL-fold"/>
    <property type="match status" value="1"/>
</dbReference>
<dbReference type="RefSeq" id="WP_151119907.1">
    <property type="nucleotide sequence ID" value="NZ_CP042582.1"/>
</dbReference>
<dbReference type="Gene3D" id="3.60.15.10">
    <property type="entry name" value="Ribonuclease Z/Hydroxyacylglutathione hydrolase-like"/>
    <property type="match status" value="1"/>
</dbReference>
<evidence type="ECO:0000313" key="7">
    <source>
        <dbReference type="EMBL" id="QEX24648.1"/>
    </source>
</evidence>
<evidence type="ECO:0000256" key="1">
    <source>
        <dbReference type="ARBA" id="ARBA00001947"/>
    </source>
</evidence>
<organism evidence="7 8">
    <name type="scientific">Hypericibacter adhaerens</name>
    <dbReference type="NCBI Taxonomy" id="2602016"/>
    <lineage>
        <taxon>Bacteria</taxon>
        <taxon>Pseudomonadati</taxon>
        <taxon>Pseudomonadota</taxon>
        <taxon>Alphaproteobacteria</taxon>
        <taxon>Rhodospirillales</taxon>
        <taxon>Dongiaceae</taxon>
        <taxon>Hypericibacter</taxon>
    </lineage>
</organism>
<gene>
    <name evidence="7" type="ORF">FRZ61_45890</name>
</gene>
<dbReference type="KEGG" id="hadh:FRZ61_45890"/>
<comment type="cofactor">
    <cofactor evidence="1">
        <name>Zn(2+)</name>
        <dbReference type="ChEBI" id="CHEBI:29105"/>
    </cofactor>
</comment>
<dbReference type="SUPFAM" id="SSF56281">
    <property type="entry name" value="Metallo-hydrolase/oxidoreductase"/>
    <property type="match status" value="1"/>
</dbReference>
<protein>
    <submittedName>
        <fullName evidence="7">Hydrolase glyoxylase</fullName>
    </submittedName>
</protein>
<accession>A0A5J6N411</accession>
<evidence type="ECO:0000256" key="5">
    <source>
        <dbReference type="ARBA" id="ARBA00022833"/>
    </source>
</evidence>
<evidence type="ECO:0000256" key="3">
    <source>
        <dbReference type="ARBA" id="ARBA00022723"/>
    </source>
</evidence>
<dbReference type="OrthoDB" id="9773738at2"/>
<sequence length="295" mass="32535">MADYSIWVLEYAQAPKYNVSGIIYGAHNQGTVRLPYGYVVIKGHGRVVMIDVGYNYDDHGCELADRFAVKDFHGPKQVLKQIGLKPEDVDTIIVTHAHFDHMGNMGDFPNAHVYLQERELSKSIWAMSLPTRMGYASVAIDPADILKCVELSKQGKLTLVDGDMENVLPGIDLHVAYDSHTYGSMWVVVRNDGAAESKDPWVLTGDLIYVYENIEGDGGVIGAKTMYTPVGVAVGSQLNLLMATEEIMKAANYEKRRVVPVHERRLGDNFPSRQIEPGLAVVEVCLGAGETSHVN</sequence>
<proteinExistence type="inferred from homology"/>
<evidence type="ECO:0000313" key="8">
    <source>
        <dbReference type="Proteomes" id="UP000325797"/>
    </source>
</evidence>
<dbReference type="PANTHER" id="PTHR42978:SF7">
    <property type="entry name" value="METALLO-HYDROLASE RV2300C-RELATED"/>
    <property type="match status" value="1"/>
</dbReference>
<dbReference type="GO" id="GO:0016787">
    <property type="term" value="F:hydrolase activity"/>
    <property type="evidence" value="ECO:0007669"/>
    <property type="project" value="UniProtKB-KW"/>
</dbReference>
<dbReference type="InterPro" id="IPR001279">
    <property type="entry name" value="Metallo-B-lactamas"/>
</dbReference>